<gene>
    <name evidence="9" type="ORF">ISN26_05550</name>
</gene>
<evidence type="ECO:0000313" key="9">
    <source>
        <dbReference type="EMBL" id="MBF2735524.1"/>
    </source>
</evidence>
<name>A0A930UFA6_9GAMM</name>
<dbReference type="Pfam" id="PF00528">
    <property type="entry name" value="BPD_transp_1"/>
    <property type="match status" value="1"/>
</dbReference>
<evidence type="ECO:0000256" key="5">
    <source>
        <dbReference type="ARBA" id="ARBA00022989"/>
    </source>
</evidence>
<dbReference type="InterPro" id="IPR000515">
    <property type="entry name" value="MetI-like"/>
</dbReference>
<organism evidence="9 10">
    <name type="scientific">Candidatus Amphirhobacter heronislandensis</name>
    <dbReference type="NCBI Taxonomy" id="1732024"/>
    <lineage>
        <taxon>Bacteria</taxon>
        <taxon>Pseudomonadati</taxon>
        <taxon>Pseudomonadota</taxon>
        <taxon>Gammaproteobacteria</taxon>
        <taxon>Candidatus Tethybacterales</taxon>
        <taxon>Candidatus Tethybacteraceae</taxon>
        <taxon>Candidatus Amphirhobacter</taxon>
    </lineage>
</organism>
<dbReference type="EMBL" id="JADHEI010000040">
    <property type="protein sequence ID" value="MBF2735524.1"/>
    <property type="molecule type" value="Genomic_DNA"/>
</dbReference>
<keyword evidence="6 7" id="KW-0472">Membrane</keyword>
<dbReference type="AlphaFoldDB" id="A0A930UFA6"/>
<sequence length="422" mass="45959">MAAAAPRALGPLARREQRLAYALLAPTVGVVLLVVLAPLLANFWISAKPVRLEDLRPPQLFVNERLRGDIEAAGDVAAIEYRLRNSSRKDELRAARFTDVLPEEVEAVEVDGRCGLDGRRLACDLGTLAPGASFRLTVLFRALAAGRPDVRASAPAAAAEADSVLTSLEFSFANFQLLFSAHDFWEVLKVSFYYTVFGTAGALLLGLCAAQMLFKDFAGRGFLRGLFLFPYVAPVIAVAFAWVVLLDPFSGTVNAMLQRMGAVAEPVNFLGARYVELGFFGLAFDFPLALATVIAFEAWRYFPLSFLFILARMQALPASLYEAAEMDAATPLQQFWRIGMPQLAGILAVLFLLRFIWTFNKFDDIFLLTGGAAGTRTLTVNVYEQAFALSNLGAGAAVAVLIFVLLLGFSLVFIKYAPKDEG</sequence>
<dbReference type="GO" id="GO:0055085">
    <property type="term" value="P:transmembrane transport"/>
    <property type="evidence" value="ECO:0007669"/>
    <property type="project" value="InterPro"/>
</dbReference>
<feature type="transmembrane region" description="Helical" evidence="7">
    <location>
        <begin position="192"/>
        <end position="214"/>
    </location>
</feature>
<dbReference type="CDD" id="cd06261">
    <property type="entry name" value="TM_PBP2"/>
    <property type="match status" value="1"/>
</dbReference>
<feature type="domain" description="ABC transmembrane type-1" evidence="8">
    <location>
        <begin position="188"/>
        <end position="413"/>
    </location>
</feature>
<feature type="transmembrane region" description="Helical" evidence="7">
    <location>
        <begin position="335"/>
        <end position="353"/>
    </location>
</feature>
<keyword evidence="2 7" id="KW-0813">Transport</keyword>
<dbReference type="InterPro" id="IPR051393">
    <property type="entry name" value="ABC_transporter_permease"/>
</dbReference>
<dbReference type="InterPro" id="IPR035906">
    <property type="entry name" value="MetI-like_sf"/>
</dbReference>
<dbReference type="Proteomes" id="UP000604381">
    <property type="component" value="Unassembled WGS sequence"/>
</dbReference>
<reference evidence="9" key="1">
    <citation type="submission" date="2020-10" db="EMBL/GenBank/DDBJ databases">
        <title>An improved Amphimedon queenslandica hologenome assembly reveals how three proteobacterial symbionts can extend the metabolic phenotypic of their marine sponge host.</title>
        <authorList>
            <person name="Degnan B."/>
            <person name="Degnan S."/>
            <person name="Xiang X."/>
        </authorList>
    </citation>
    <scope>NUCLEOTIDE SEQUENCE</scope>
    <source>
        <strain evidence="9">AqS2</strain>
    </source>
</reference>
<evidence type="ECO:0000313" key="10">
    <source>
        <dbReference type="Proteomes" id="UP000604381"/>
    </source>
</evidence>
<protein>
    <submittedName>
        <fullName evidence="9">Sugar ABC transporter permease</fullName>
    </submittedName>
</protein>
<feature type="transmembrane region" description="Helical" evidence="7">
    <location>
        <begin position="21"/>
        <end position="45"/>
    </location>
</feature>
<evidence type="ECO:0000259" key="8">
    <source>
        <dbReference type="PROSITE" id="PS50928"/>
    </source>
</evidence>
<evidence type="ECO:0000256" key="6">
    <source>
        <dbReference type="ARBA" id="ARBA00023136"/>
    </source>
</evidence>
<dbReference type="SUPFAM" id="SSF161098">
    <property type="entry name" value="MetI-like"/>
    <property type="match status" value="1"/>
</dbReference>
<feature type="transmembrane region" description="Helical" evidence="7">
    <location>
        <begin position="389"/>
        <end position="414"/>
    </location>
</feature>
<evidence type="ECO:0000256" key="3">
    <source>
        <dbReference type="ARBA" id="ARBA00022475"/>
    </source>
</evidence>
<comment type="caution">
    <text evidence="9">The sequence shown here is derived from an EMBL/GenBank/DDBJ whole genome shotgun (WGS) entry which is preliminary data.</text>
</comment>
<evidence type="ECO:0000256" key="2">
    <source>
        <dbReference type="ARBA" id="ARBA00022448"/>
    </source>
</evidence>
<keyword evidence="3" id="KW-1003">Cell membrane</keyword>
<keyword evidence="10" id="KW-1185">Reference proteome</keyword>
<proteinExistence type="inferred from homology"/>
<comment type="similarity">
    <text evidence="7">Belongs to the binding-protein-dependent transport system permease family.</text>
</comment>
<dbReference type="Gene3D" id="1.10.3720.10">
    <property type="entry name" value="MetI-like"/>
    <property type="match status" value="1"/>
</dbReference>
<evidence type="ECO:0000256" key="4">
    <source>
        <dbReference type="ARBA" id="ARBA00022692"/>
    </source>
</evidence>
<feature type="transmembrane region" description="Helical" evidence="7">
    <location>
        <begin position="226"/>
        <end position="246"/>
    </location>
</feature>
<accession>A0A930UFA6</accession>
<dbReference type="PANTHER" id="PTHR30193:SF37">
    <property type="entry name" value="INNER MEMBRANE ABC TRANSPORTER PERMEASE PROTEIN YCJO"/>
    <property type="match status" value="1"/>
</dbReference>
<comment type="subcellular location">
    <subcellularLocation>
        <location evidence="1 7">Cell membrane</location>
        <topology evidence="1 7">Multi-pass membrane protein</topology>
    </subcellularLocation>
</comment>
<evidence type="ECO:0000256" key="7">
    <source>
        <dbReference type="RuleBase" id="RU363032"/>
    </source>
</evidence>
<keyword evidence="4 7" id="KW-0812">Transmembrane</keyword>
<dbReference type="PROSITE" id="PS50928">
    <property type="entry name" value="ABC_TM1"/>
    <property type="match status" value="1"/>
</dbReference>
<dbReference type="PANTHER" id="PTHR30193">
    <property type="entry name" value="ABC TRANSPORTER PERMEASE PROTEIN"/>
    <property type="match status" value="1"/>
</dbReference>
<dbReference type="GO" id="GO:0005886">
    <property type="term" value="C:plasma membrane"/>
    <property type="evidence" value="ECO:0007669"/>
    <property type="project" value="UniProtKB-SubCell"/>
</dbReference>
<keyword evidence="5 7" id="KW-1133">Transmembrane helix</keyword>
<evidence type="ECO:0000256" key="1">
    <source>
        <dbReference type="ARBA" id="ARBA00004651"/>
    </source>
</evidence>